<protein>
    <submittedName>
        <fullName evidence="1">Uncharacterized protein</fullName>
    </submittedName>
</protein>
<organism evidence="1 2">
    <name type="scientific">Pegethrix bostrychoides GSE-TBD4-15B</name>
    <dbReference type="NCBI Taxonomy" id="2839662"/>
    <lineage>
        <taxon>Bacteria</taxon>
        <taxon>Bacillati</taxon>
        <taxon>Cyanobacteriota</taxon>
        <taxon>Cyanophyceae</taxon>
        <taxon>Oculatellales</taxon>
        <taxon>Oculatellaceae</taxon>
        <taxon>Pegethrix</taxon>
    </lineage>
</organism>
<reference evidence="1" key="2">
    <citation type="journal article" date="2022" name="Microbiol. Resour. Announc.">
        <title>Metagenome Sequencing to Explore Phylogenomics of Terrestrial Cyanobacteria.</title>
        <authorList>
            <person name="Ward R.D."/>
            <person name="Stajich J.E."/>
            <person name="Johansen J.R."/>
            <person name="Huntemann M."/>
            <person name="Clum A."/>
            <person name="Foster B."/>
            <person name="Foster B."/>
            <person name="Roux S."/>
            <person name="Palaniappan K."/>
            <person name="Varghese N."/>
            <person name="Mukherjee S."/>
            <person name="Reddy T.B.K."/>
            <person name="Daum C."/>
            <person name="Copeland A."/>
            <person name="Chen I.A."/>
            <person name="Ivanova N.N."/>
            <person name="Kyrpides N.C."/>
            <person name="Shapiro N."/>
            <person name="Eloe-Fadrosh E.A."/>
            <person name="Pietrasiak N."/>
        </authorList>
    </citation>
    <scope>NUCLEOTIDE SEQUENCE</scope>
    <source>
        <strain evidence="1">GSE-TBD4-15B</strain>
    </source>
</reference>
<reference evidence="1" key="1">
    <citation type="submission" date="2021-05" db="EMBL/GenBank/DDBJ databases">
        <authorList>
            <person name="Pietrasiak N."/>
            <person name="Ward R."/>
            <person name="Stajich J.E."/>
            <person name="Kurbessoian T."/>
        </authorList>
    </citation>
    <scope>NUCLEOTIDE SEQUENCE</scope>
    <source>
        <strain evidence="1">GSE-TBD4-15B</strain>
    </source>
</reference>
<dbReference type="AlphaFoldDB" id="A0A951PEA8"/>
<sequence>MTRRKKLASAVTAVSAAAVGVTIGLLAPDLAAIANPNPQLWAQQTSDDPTDSCVALQEVTTGKTEIRKRIENRLITQGNWNTDFLVPSGQEFSYFVAILTPEHNAPFHMTPALRFSNGSTESLFRLQSTLTSGETYSVPFQSPTGRQPAVVNMRVGGVNGNFYTIAVTGCQ</sequence>
<evidence type="ECO:0000313" key="2">
    <source>
        <dbReference type="Proteomes" id="UP000707356"/>
    </source>
</evidence>
<gene>
    <name evidence="1" type="ORF">KME07_21965</name>
</gene>
<proteinExistence type="predicted"/>
<name>A0A951PEA8_9CYAN</name>
<dbReference type="Proteomes" id="UP000707356">
    <property type="component" value="Unassembled WGS sequence"/>
</dbReference>
<accession>A0A951PEA8</accession>
<evidence type="ECO:0000313" key="1">
    <source>
        <dbReference type="EMBL" id="MBW4468101.1"/>
    </source>
</evidence>
<comment type="caution">
    <text evidence="1">The sequence shown here is derived from an EMBL/GenBank/DDBJ whole genome shotgun (WGS) entry which is preliminary data.</text>
</comment>
<dbReference type="EMBL" id="JAHHHV010000084">
    <property type="protein sequence ID" value="MBW4468101.1"/>
    <property type="molecule type" value="Genomic_DNA"/>
</dbReference>